<evidence type="ECO:0000259" key="4">
    <source>
        <dbReference type="Pfam" id="PF01555"/>
    </source>
</evidence>
<keyword evidence="1 5" id="KW-0489">Methyltransferase</keyword>
<proteinExistence type="predicted"/>
<organism evidence="5">
    <name type="scientific">Streptantibioticus silvisoli</name>
    <dbReference type="NCBI Taxonomy" id="2705255"/>
    <lineage>
        <taxon>Bacteria</taxon>
        <taxon>Bacillati</taxon>
        <taxon>Actinomycetota</taxon>
        <taxon>Actinomycetes</taxon>
        <taxon>Kitasatosporales</taxon>
        <taxon>Streptomycetaceae</taxon>
        <taxon>Streptantibioticus</taxon>
    </lineage>
</organism>
<dbReference type="Gene3D" id="3.40.50.150">
    <property type="entry name" value="Vaccinia Virus protein VP39"/>
    <property type="match status" value="1"/>
</dbReference>
<dbReference type="GO" id="GO:0008170">
    <property type="term" value="F:N-methyltransferase activity"/>
    <property type="evidence" value="ECO:0007669"/>
    <property type="project" value="InterPro"/>
</dbReference>
<feature type="region of interest" description="Disordered" evidence="3">
    <location>
        <begin position="1"/>
        <end position="23"/>
    </location>
</feature>
<dbReference type="GO" id="GO:0003677">
    <property type="term" value="F:DNA binding"/>
    <property type="evidence" value="ECO:0007669"/>
    <property type="project" value="InterPro"/>
</dbReference>
<dbReference type="EMBL" id="JABXJJ020000012">
    <property type="protein sequence ID" value="MDI5969855.1"/>
    <property type="molecule type" value="Genomic_DNA"/>
</dbReference>
<dbReference type="SUPFAM" id="SSF53335">
    <property type="entry name" value="S-adenosyl-L-methionine-dependent methyltransferases"/>
    <property type="match status" value="1"/>
</dbReference>
<dbReference type="GO" id="GO:0032259">
    <property type="term" value="P:methylation"/>
    <property type="evidence" value="ECO:0007669"/>
    <property type="project" value="UniProtKB-KW"/>
</dbReference>
<dbReference type="Pfam" id="PF01555">
    <property type="entry name" value="N6_N4_Mtase"/>
    <property type="match status" value="1"/>
</dbReference>
<dbReference type="InterPro" id="IPR002941">
    <property type="entry name" value="DNA_methylase_N4/N6"/>
</dbReference>
<dbReference type="RefSeq" id="WP_271317280.1">
    <property type="nucleotide sequence ID" value="NZ_JABXJJ020000012.1"/>
</dbReference>
<name>A0AA90KFY3_9ACTN</name>
<reference evidence="5" key="1">
    <citation type="submission" date="2023-05" db="EMBL/GenBank/DDBJ databases">
        <title>Streptantibioticus silvisoli sp. nov., acidotolerant actinomycetes 1 from pine litter.</title>
        <authorList>
            <person name="Swiecimska M."/>
            <person name="Golinska P."/>
            <person name="Sangal V."/>
            <person name="Wachnowicz B."/>
            <person name="Goodfellow M."/>
        </authorList>
    </citation>
    <scope>NUCLEOTIDE SEQUENCE</scope>
    <source>
        <strain evidence="5">SL13</strain>
    </source>
</reference>
<accession>A0AA90KFY3</accession>
<evidence type="ECO:0000313" key="5">
    <source>
        <dbReference type="EMBL" id="MDI5969855.1"/>
    </source>
</evidence>
<dbReference type="AlphaFoldDB" id="A0AA90KFY3"/>
<protein>
    <submittedName>
        <fullName evidence="5">DNA methyltransferase</fullName>
    </submittedName>
</protein>
<evidence type="ECO:0000256" key="2">
    <source>
        <dbReference type="ARBA" id="ARBA00022679"/>
    </source>
</evidence>
<evidence type="ECO:0000256" key="3">
    <source>
        <dbReference type="SAM" id="MobiDB-lite"/>
    </source>
</evidence>
<dbReference type="InterPro" id="IPR029063">
    <property type="entry name" value="SAM-dependent_MTases_sf"/>
</dbReference>
<keyword evidence="2" id="KW-0808">Transferase</keyword>
<comment type="caution">
    <text evidence="5">The sequence shown here is derived from an EMBL/GenBank/DDBJ whole genome shotgun (WGS) entry which is preliminary data.</text>
</comment>
<evidence type="ECO:0000256" key="1">
    <source>
        <dbReference type="ARBA" id="ARBA00022603"/>
    </source>
</evidence>
<feature type="domain" description="DNA methylase N-4/N-6" evidence="4">
    <location>
        <begin position="6"/>
        <end position="79"/>
    </location>
</feature>
<gene>
    <name evidence="5" type="ORF">POF50_010995</name>
</gene>
<sequence length="265" mass="27689">MTAALGSVWATGQNSPRGQLRQGPYVSATAHDTDRVPPAVARLAIDHLTAAGDTVLDPDCGAGTVPVEALRAGRHAIAITDTRRWWSVARANLTATRRTGTHTDALLLDGAPRRAAGQLAGATGTIALLLTSLRPTPALAPAEALRQTLGHCMPLMRPGAHAVVVLRTAHDEQGFTDPLDETVAAGQDAGLTLIDHCIALDGQLRTDRLRSPSADADGAGFHDVLIFRVPDRAAVAAAARNVPRVRSTKPLPARSDQPLGIAWAA</sequence>